<keyword evidence="2" id="KW-1185">Reference proteome</keyword>
<dbReference type="Gene3D" id="2.60.120.1350">
    <property type="entry name" value="Protein of unknown function DUF4465"/>
    <property type="match status" value="2"/>
</dbReference>
<reference evidence="1 2" key="1">
    <citation type="journal article" date="2013" name="Appl. Environ. Microbiol.">
        <title>The genome of the alga-associated marine flavobacterium Formosa agariphila KMM 3901T reveals a broad potential for degradation of algal polysaccharides.</title>
        <authorList>
            <person name="Mann A.J."/>
            <person name="Hahnke R.L."/>
            <person name="Huang S."/>
            <person name="Werner J."/>
            <person name="Xing P."/>
            <person name="Barbeyron T."/>
            <person name="Huettel B."/>
            <person name="Stueber K."/>
            <person name="Reinhardt R."/>
            <person name="Harder J."/>
            <person name="Gloeckner F.O."/>
            <person name="Amann R.I."/>
            <person name="Teeling H."/>
        </authorList>
    </citation>
    <scope>NUCLEOTIDE SEQUENCE [LARGE SCALE GENOMIC DNA]</scope>
    <source>
        <strain evidence="2">DSM 15362 / KCTC 12365 / LMG 23005 / KMM 3901</strain>
    </source>
</reference>
<sequence>MKFTKKYISITAAIIGLTVFNSCAERYIDEIEYGNDVTFNELTLDRFSFLIPDAPFQAEGYVSGEITVNVSKNADGTYSGFALSNKNSRSYPWSLSPTFAPASELSPAEVQTSIDSTFYSVYTDEVNRTENFLVGNTNNDDAYFTLPTPNVIEHVLVANTSYNALLSLYGSIYSGDIDAETQMYDINGDVVANPNIANTDDSVKGVFTLPGVDGTLNTVRLSAHQTLQKMAAGEAAGEEAGQAIGGESVGIAAGEAAGEAARDQYVADNPSSTEEEQQAAYDAAYQEAYDAAYGDVYQAAYNEAYDQINIGDITLTIEGFLNGTSVGTTDVYLALLEGVDPANPAYTYTVTDWRRVDLSSFGAVDKVLFKMSSSYVNPDGSMVYAPTFCLDGIRLQ</sequence>
<evidence type="ECO:0000313" key="1">
    <source>
        <dbReference type="EMBL" id="CDF79563.1"/>
    </source>
</evidence>
<dbReference type="EMBL" id="HG315671">
    <property type="protein sequence ID" value="CDF79563.1"/>
    <property type="molecule type" value="Genomic_DNA"/>
</dbReference>
<dbReference type="HOGENOM" id="CLU_695898_0_0_10"/>
<organism evidence="1 2">
    <name type="scientific">Formosa agariphila (strain DSM 15362 / KCTC 12365 / LMG 23005 / KMM 3901 / M-2Alg 35-1)</name>
    <dbReference type="NCBI Taxonomy" id="1347342"/>
    <lineage>
        <taxon>Bacteria</taxon>
        <taxon>Pseudomonadati</taxon>
        <taxon>Bacteroidota</taxon>
        <taxon>Flavobacteriia</taxon>
        <taxon>Flavobacteriales</taxon>
        <taxon>Flavobacteriaceae</taxon>
        <taxon>Formosa</taxon>
    </lineage>
</organism>
<dbReference type="eggNOG" id="ENOG5032W2V">
    <property type="taxonomic scope" value="Bacteria"/>
</dbReference>
<dbReference type="OrthoDB" id="975232at2"/>
<dbReference type="STRING" id="1347342.BN863_18510"/>
<dbReference type="RefSeq" id="WP_038529822.1">
    <property type="nucleotide sequence ID" value="NZ_HG315671.1"/>
</dbReference>
<protein>
    <recommendedName>
        <fullName evidence="3">DUF4465 domain-containing protein</fullName>
    </recommendedName>
</protein>
<proteinExistence type="predicted"/>
<evidence type="ECO:0000313" key="2">
    <source>
        <dbReference type="Proteomes" id="UP000016160"/>
    </source>
</evidence>
<evidence type="ECO:0008006" key="3">
    <source>
        <dbReference type="Google" id="ProtNLM"/>
    </source>
</evidence>
<dbReference type="Pfam" id="PF14717">
    <property type="entry name" value="DUF4465"/>
    <property type="match status" value="2"/>
</dbReference>
<dbReference type="Proteomes" id="UP000016160">
    <property type="component" value="Chromosome"/>
</dbReference>
<gene>
    <name evidence="1" type="ORF">BN863_18510</name>
</gene>
<dbReference type="AlphaFoldDB" id="T2KM73"/>
<name>T2KM73_FORAG</name>
<dbReference type="InterPro" id="IPR027828">
    <property type="entry name" value="DUF4465"/>
</dbReference>
<dbReference type="PATRIC" id="fig|1347342.6.peg.1855"/>
<accession>T2KM73</accession>